<feature type="domain" description="Helicase C-terminal" evidence="12">
    <location>
        <begin position="293"/>
        <end position="443"/>
    </location>
</feature>
<dbReference type="FunFam" id="3.40.50.300:FF:000397">
    <property type="entry name" value="Probable ATP-dependent RNA helicase DDX4"/>
    <property type="match status" value="1"/>
</dbReference>
<dbReference type="InterPro" id="IPR057207">
    <property type="entry name" value="FBXL15_LRR"/>
</dbReference>
<feature type="compositionally biased region" description="Acidic residues" evidence="10">
    <location>
        <begin position="20"/>
        <end position="38"/>
    </location>
</feature>
<organism evidence="14">
    <name type="scientific">Brassica napus</name>
    <name type="common">Rape</name>
    <dbReference type="NCBI Taxonomy" id="3708"/>
    <lineage>
        <taxon>Eukaryota</taxon>
        <taxon>Viridiplantae</taxon>
        <taxon>Streptophyta</taxon>
        <taxon>Embryophyta</taxon>
        <taxon>Tracheophyta</taxon>
        <taxon>Spermatophyta</taxon>
        <taxon>Magnoliopsida</taxon>
        <taxon>eudicotyledons</taxon>
        <taxon>Gunneridae</taxon>
        <taxon>Pentapetalae</taxon>
        <taxon>rosids</taxon>
        <taxon>malvids</taxon>
        <taxon>Brassicales</taxon>
        <taxon>Brassicaceae</taxon>
        <taxon>Brassiceae</taxon>
        <taxon>Brassica</taxon>
    </lineage>
</organism>
<evidence type="ECO:0000256" key="2">
    <source>
        <dbReference type="ARBA" id="ARBA00022741"/>
    </source>
</evidence>
<evidence type="ECO:0000313" key="14">
    <source>
        <dbReference type="EMBL" id="CAF2265437.1"/>
    </source>
</evidence>
<dbReference type="AlphaFoldDB" id="A0A817AYJ2"/>
<dbReference type="EC" id="3.6.4.13" evidence="1"/>
<reference evidence="14" key="1">
    <citation type="submission" date="2021-01" db="EMBL/GenBank/DDBJ databases">
        <authorList>
            <consortium name="Genoscope - CEA"/>
            <person name="William W."/>
        </authorList>
    </citation>
    <scope>NUCLEOTIDE SEQUENCE</scope>
</reference>
<feature type="short sequence motif" description="Q motif" evidence="9">
    <location>
        <begin position="51"/>
        <end position="79"/>
    </location>
</feature>
<dbReference type="PANTHER" id="PTHR47958">
    <property type="entry name" value="ATP-DEPENDENT RNA HELICASE DBP3"/>
    <property type="match status" value="1"/>
</dbReference>
<evidence type="ECO:0000256" key="6">
    <source>
        <dbReference type="ARBA" id="ARBA00022884"/>
    </source>
</evidence>
<dbReference type="InterPro" id="IPR011545">
    <property type="entry name" value="DEAD/DEAH_box_helicase_dom"/>
</dbReference>
<evidence type="ECO:0000256" key="7">
    <source>
        <dbReference type="ARBA" id="ARBA00024358"/>
    </source>
</evidence>
<keyword evidence="6" id="KW-0694">RNA-binding</keyword>
<dbReference type="InterPro" id="IPR044763">
    <property type="entry name" value="Ded1/Dbp1_DEADc"/>
</dbReference>
<dbReference type="EMBL" id="HG994358">
    <property type="protein sequence ID" value="CAF2265437.1"/>
    <property type="molecule type" value="Genomic_DNA"/>
</dbReference>
<dbReference type="GO" id="GO:0005524">
    <property type="term" value="F:ATP binding"/>
    <property type="evidence" value="ECO:0007669"/>
    <property type="project" value="UniProtKB-KW"/>
</dbReference>
<dbReference type="InterPro" id="IPR014001">
    <property type="entry name" value="Helicase_ATP-bd"/>
</dbReference>
<dbReference type="Pfam" id="PF00271">
    <property type="entry name" value="Helicase_C"/>
    <property type="match status" value="1"/>
</dbReference>
<dbReference type="PROSITE" id="PS51194">
    <property type="entry name" value="HELICASE_CTER"/>
    <property type="match status" value="1"/>
</dbReference>
<dbReference type="InterPro" id="IPR014014">
    <property type="entry name" value="RNA_helicase_DEAD_Q_motif"/>
</dbReference>
<dbReference type="InterPro" id="IPR032675">
    <property type="entry name" value="LRR_dom_sf"/>
</dbReference>
<dbReference type="Pfam" id="PF25372">
    <property type="entry name" value="DUF7885"/>
    <property type="match status" value="1"/>
</dbReference>
<dbReference type="Proteomes" id="UP001295469">
    <property type="component" value="Chromosome A04"/>
</dbReference>
<gene>
    <name evidence="14" type="ORF">DARMORV10_A04P02540.1</name>
</gene>
<dbReference type="Gene3D" id="3.40.50.300">
    <property type="entry name" value="P-loop containing nucleotide triphosphate hydrolases"/>
    <property type="match status" value="2"/>
</dbReference>
<dbReference type="InterPro" id="IPR006553">
    <property type="entry name" value="Leu-rich_rpt_Cys-con_subtyp"/>
</dbReference>
<dbReference type="GO" id="GO:0016787">
    <property type="term" value="F:hydrolase activity"/>
    <property type="evidence" value="ECO:0007669"/>
    <property type="project" value="UniProtKB-KW"/>
</dbReference>
<dbReference type="FunFam" id="3.80.10.10:FF:000535">
    <property type="entry name" value="Leucine Rich Repeat family protein"/>
    <property type="match status" value="1"/>
</dbReference>
<evidence type="ECO:0000256" key="9">
    <source>
        <dbReference type="PROSITE-ProRule" id="PRU00552"/>
    </source>
</evidence>
<keyword evidence="2" id="KW-0547">Nucleotide-binding</keyword>
<keyword evidence="4" id="KW-0347">Helicase</keyword>
<dbReference type="Pfam" id="PF00270">
    <property type="entry name" value="DEAD"/>
    <property type="match status" value="1"/>
</dbReference>
<evidence type="ECO:0000259" key="12">
    <source>
        <dbReference type="PROSITE" id="PS51194"/>
    </source>
</evidence>
<dbReference type="CDD" id="cd17967">
    <property type="entry name" value="DEADc_DDX3_DDX4"/>
    <property type="match status" value="1"/>
</dbReference>
<sequence length="666" mass="74293">MSASWADAADSDREVNPFGDDADQENTSIDFDDYEDTPIETSGEDVPPPVHAFADIELGEALNLNIKRCKYVTPTPVQRHAIPILLAERDLMACAQTGSGKTAAFCFPIIRGIMRDLHGERPPGSRTLYPLALILSPSRELASQIHDKAKKFSYQTGVKVVVAYGGTPIDQQLMELEKGVDILVATPGRLNDLLERATVSMQMIKFLALDEADRMLDMGFEPQIRKIVEQMDMPPRGVRQTMLFSATFPREIQRLASDFLSNYIFLAVGRVGSSTDSITLKVEYVHDSDKRSHLMALLHAQRENGTEQSLTLVFVETKRGADTLENWLCMNEFPATSIHGDRTQQEREEALKSFKSGRTPIMVATDVAARGLDIPHVAHVVNFDLPNDIDEFVHRIVRTWREGESGVATTFFNENNASLARELAEVMQEADQKPRFRQVKHINLDFSQGIEDSHLQLVKSQCQDVLLSLECLNLNGHLVKHCRNIIDLNLSGCKSITDKGMQLVAESYQDLESLNITRCVKITDDGLLHVLHKCSTLLTLNFYALSGQSLQEADLRFLDLCGAQNLSDEGLTHMAKCIKLESLNLTWCVRITDSGVITIANSCTSLEFLSLFGIIGVTDRCLETLSQTCSATLTTLDVNGCIGIKRRSREELLQMFPRLTCFKVHS</sequence>
<protein>
    <recommendedName>
        <fullName evidence="1">RNA helicase</fullName>
        <ecNumber evidence="1">3.6.4.13</ecNumber>
    </recommendedName>
</protein>
<feature type="region of interest" description="Disordered" evidence="10">
    <location>
        <begin position="1"/>
        <end position="48"/>
    </location>
</feature>
<evidence type="ECO:0000256" key="10">
    <source>
        <dbReference type="SAM" id="MobiDB-lite"/>
    </source>
</evidence>
<dbReference type="SUPFAM" id="SSF52047">
    <property type="entry name" value="RNI-like"/>
    <property type="match status" value="1"/>
</dbReference>
<keyword evidence="5" id="KW-0067">ATP-binding</keyword>
<dbReference type="InterPro" id="IPR001650">
    <property type="entry name" value="Helicase_C-like"/>
</dbReference>
<evidence type="ECO:0000256" key="8">
    <source>
        <dbReference type="ARBA" id="ARBA00047984"/>
    </source>
</evidence>
<comment type="catalytic activity">
    <reaction evidence="8">
        <text>ATP + H2O = ADP + phosphate + H(+)</text>
        <dbReference type="Rhea" id="RHEA:13065"/>
        <dbReference type="ChEBI" id="CHEBI:15377"/>
        <dbReference type="ChEBI" id="CHEBI:15378"/>
        <dbReference type="ChEBI" id="CHEBI:30616"/>
        <dbReference type="ChEBI" id="CHEBI:43474"/>
        <dbReference type="ChEBI" id="CHEBI:456216"/>
        <dbReference type="EC" id="3.6.4.13"/>
    </reaction>
</comment>
<dbReference type="GO" id="GO:0003724">
    <property type="term" value="F:RNA helicase activity"/>
    <property type="evidence" value="ECO:0007669"/>
    <property type="project" value="UniProtKB-EC"/>
</dbReference>
<dbReference type="PROSITE" id="PS51192">
    <property type="entry name" value="HELICASE_ATP_BIND_1"/>
    <property type="match status" value="1"/>
</dbReference>
<dbReference type="SMART" id="SM00487">
    <property type="entry name" value="DEXDc"/>
    <property type="match status" value="1"/>
</dbReference>
<evidence type="ECO:0000256" key="3">
    <source>
        <dbReference type="ARBA" id="ARBA00022801"/>
    </source>
</evidence>
<dbReference type="GO" id="GO:0003723">
    <property type="term" value="F:RNA binding"/>
    <property type="evidence" value="ECO:0007669"/>
    <property type="project" value="UniProtKB-KW"/>
</dbReference>
<evidence type="ECO:0000259" key="11">
    <source>
        <dbReference type="PROSITE" id="PS51192"/>
    </source>
</evidence>
<evidence type="ECO:0000256" key="4">
    <source>
        <dbReference type="ARBA" id="ARBA00022806"/>
    </source>
</evidence>
<proteinExistence type="inferred from homology"/>
<dbReference type="InterPro" id="IPR027417">
    <property type="entry name" value="P-loop_NTPase"/>
</dbReference>
<dbReference type="Gene3D" id="3.80.10.10">
    <property type="entry name" value="Ribonuclease Inhibitor"/>
    <property type="match status" value="2"/>
</dbReference>
<comment type="similarity">
    <text evidence="7">Belongs to the DEAD box helicase family. DDX3/DED1 subfamily.</text>
</comment>
<dbReference type="CDD" id="cd18787">
    <property type="entry name" value="SF2_C_DEAD"/>
    <property type="match status" value="1"/>
</dbReference>
<dbReference type="SUPFAM" id="SSF52540">
    <property type="entry name" value="P-loop containing nucleoside triphosphate hydrolases"/>
    <property type="match status" value="2"/>
</dbReference>
<evidence type="ECO:0000256" key="5">
    <source>
        <dbReference type="ARBA" id="ARBA00022840"/>
    </source>
</evidence>
<keyword evidence="3" id="KW-0378">Hydrolase</keyword>
<name>A0A817AYJ2_BRANA</name>
<feature type="domain" description="DEAD-box RNA helicase Q" evidence="13">
    <location>
        <begin position="51"/>
        <end position="79"/>
    </location>
</feature>
<evidence type="ECO:0000256" key="1">
    <source>
        <dbReference type="ARBA" id="ARBA00012552"/>
    </source>
</evidence>
<feature type="domain" description="Helicase ATP-binding" evidence="11">
    <location>
        <begin position="82"/>
        <end position="266"/>
    </location>
</feature>
<dbReference type="SMART" id="SM00490">
    <property type="entry name" value="HELICc"/>
    <property type="match status" value="1"/>
</dbReference>
<dbReference type="FunFam" id="3.40.50.300:FF:000008">
    <property type="entry name" value="ATP-dependent RNA helicase RhlB"/>
    <property type="match status" value="1"/>
</dbReference>
<dbReference type="SMART" id="SM00367">
    <property type="entry name" value="LRR_CC"/>
    <property type="match status" value="5"/>
</dbReference>
<evidence type="ECO:0000259" key="13">
    <source>
        <dbReference type="PROSITE" id="PS51195"/>
    </source>
</evidence>
<accession>A0A817AYJ2</accession>
<dbReference type="PROSITE" id="PS51195">
    <property type="entry name" value="Q_MOTIF"/>
    <property type="match status" value="1"/>
</dbReference>